<dbReference type="EMBL" id="GBRH01268647">
    <property type="protein sequence ID" value="JAD29248.1"/>
    <property type="molecule type" value="Transcribed_RNA"/>
</dbReference>
<dbReference type="AlphaFoldDB" id="A0A0A8YV19"/>
<reference evidence="1" key="2">
    <citation type="journal article" date="2015" name="Data Brief">
        <title>Shoot transcriptome of the giant reed, Arundo donax.</title>
        <authorList>
            <person name="Barrero R.A."/>
            <person name="Guerrero F.D."/>
            <person name="Moolhuijzen P."/>
            <person name="Goolsby J.A."/>
            <person name="Tidwell J."/>
            <person name="Bellgard S.E."/>
            <person name="Bellgard M.I."/>
        </authorList>
    </citation>
    <scope>NUCLEOTIDE SEQUENCE</scope>
    <source>
        <tissue evidence="1">Shoot tissue taken approximately 20 cm above the soil surface</tissue>
    </source>
</reference>
<evidence type="ECO:0000313" key="1">
    <source>
        <dbReference type="EMBL" id="JAD29248.1"/>
    </source>
</evidence>
<sequence length="46" mass="5272">MADGGLSGEHVDLICELCAFLRIWEEILLFQFIVMKGFSRVVDKEL</sequence>
<accession>A0A0A8YV19</accession>
<proteinExistence type="predicted"/>
<organism evidence="1">
    <name type="scientific">Arundo donax</name>
    <name type="common">Giant reed</name>
    <name type="synonym">Donax arundinaceus</name>
    <dbReference type="NCBI Taxonomy" id="35708"/>
    <lineage>
        <taxon>Eukaryota</taxon>
        <taxon>Viridiplantae</taxon>
        <taxon>Streptophyta</taxon>
        <taxon>Embryophyta</taxon>
        <taxon>Tracheophyta</taxon>
        <taxon>Spermatophyta</taxon>
        <taxon>Magnoliopsida</taxon>
        <taxon>Liliopsida</taxon>
        <taxon>Poales</taxon>
        <taxon>Poaceae</taxon>
        <taxon>PACMAD clade</taxon>
        <taxon>Arundinoideae</taxon>
        <taxon>Arundineae</taxon>
        <taxon>Arundo</taxon>
    </lineage>
</organism>
<protein>
    <submittedName>
        <fullName evidence="1">Uncharacterized protein</fullName>
    </submittedName>
</protein>
<name>A0A0A8YV19_ARUDO</name>
<reference evidence="1" key="1">
    <citation type="submission" date="2014-09" db="EMBL/GenBank/DDBJ databases">
        <authorList>
            <person name="Magalhaes I.L.F."/>
            <person name="Oliveira U."/>
            <person name="Santos F.R."/>
            <person name="Vidigal T.H.D.A."/>
            <person name="Brescovit A.D."/>
            <person name="Santos A.J."/>
        </authorList>
    </citation>
    <scope>NUCLEOTIDE SEQUENCE</scope>
    <source>
        <tissue evidence="1">Shoot tissue taken approximately 20 cm above the soil surface</tissue>
    </source>
</reference>